<dbReference type="GO" id="GO:0005886">
    <property type="term" value="C:plasma membrane"/>
    <property type="evidence" value="ECO:0007669"/>
    <property type="project" value="TreeGrafter"/>
</dbReference>
<dbReference type="SUPFAM" id="SSF52540">
    <property type="entry name" value="P-loop containing nucleoside triphosphate hydrolases"/>
    <property type="match status" value="1"/>
</dbReference>
<evidence type="ECO:0000256" key="3">
    <source>
        <dbReference type="ARBA" id="ARBA00022840"/>
    </source>
</evidence>
<dbReference type="SMART" id="SM00382">
    <property type="entry name" value="AAA"/>
    <property type="match status" value="1"/>
</dbReference>
<comment type="caution">
    <text evidence="5">The sequence shown here is derived from an EMBL/GenBank/DDBJ whole genome shotgun (WGS) entry which is preliminary data.</text>
</comment>
<sequence>MYGSLPDKKQGYPILQDISFEIFKGEKVAIVGYPGAGKTLLLRLINRLSTPSKGRIFWDGQEYNRVPVILLRKQIVLMPQESKLLGMTVQEALDYPLLLRNLPQQVIAQRVRKWREKLQISDEWLKLTETQLSSGQRQLIAIARVLAIEPQILLLDEPTSSLDFTTANLVLRTLKWISQNYQTTIVMVNHRLDLVEGFCDRLLHLHEGCLILNQTKNMVNWQKLNQNIHNAAYKKDDFDF</sequence>
<evidence type="ECO:0000256" key="2">
    <source>
        <dbReference type="ARBA" id="ARBA00022741"/>
    </source>
</evidence>
<dbReference type="CDD" id="cd03225">
    <property type="entry name" value="ABC_cobalt_CbiO_domain1"/>
    <property type="match status" value="1"/>
</dbReference>
<gene>
    <name evidence="5" type="ORF">RINTHH_7630</name>
</gene>
<evidence type="ECO:0000313" key="5">
    <source>
        <dbReference type="EMBL" id="CCH66918.1"/>
    </source>
</evidence>
<dbReference type="InterPro" id="IPR003593">
    <property type="entry name" value="AAA+_ATPase"/>
</dbReference>
<keyword evidence="1" id="KW-0813">Transport</keyword>
<dbReference type="InterPro" id="IPR015854">
    <property type="entry name" value="ABC_transpr_LolD-like"/>
</dbReference>
<dbReference type="InterPro" id="IPR015856">
    <property type="entry name" value="ABC_transpr_CbiO/EcfA_su"/>
</dbReference>
<dbReference type="PROSITE" id="PS50893">
    <property type="entry name" value="ABC_TRANSPORTER_2"/>
    <property type="match status" value="1"/>
</dbReference>
<dbReference type="GO" id="GO:0005524">
    <property type="term" value="F:ATP binding"/>
    <property type="evidence" value="ECO:0007669"/>
    <property type="project" value="UniProtKB-KW"/>
</dbReference>
<organism evidence="5 6">
    <name type="scientific">Richelia intracellularis HH01</name>
    <dbReference type="NCBI Taxonomy" id="1165094"/>
    <lineage>
        <taxon>Bacteria</taxon>
        <taxon>Bacillati</taxon>
        <taxon>Cyanobacteriota</taxon>
        <taxon>Cyanophyceae</taxon>
        <taxon>Nostocales</taxon>
        <taxon>Nostocaceae</taxon>
        <taxon>Richelia</taxon>
    </lineage>
</organism>
<name>M1WZL6_9NOST</name>
<dbReference type="Gene3D" id="3.40.50.300">
    <property type="entry name" value="P-loop containing nucleotide triphosphate hydrolases"/>
    <property type="match status" value="1"/>
</dbReference>
<keyword evidence="3 5" id="KW-0067">ATP-binding</keyword>
<proteinExistence type="predicted"/>
<protein>
    <submittedName>
        <fullName evidence="5">YbbL ABC transporter ATP-binding protein</fullName>
    </submittedName>
</protein>
<dbReference type="PANTHER" id="PTHR24220">
    <property type="entry name" value="IMPORT ATP-BINDING PROTEIN"/>
    <property type="match status" value="1"/>
</dbReference>
<reference evidence="6" key="2">
    <citation type="submission" date="2016-01" db="EMBL/GenBank/DDBJ databases">
        <title>Diatom-associated endosymboitic cyanobacterium lacks core nitrogen metabolism enzymes.</title>
        <authorList>
            <person name="Hilton J.A."/>
            <person name="Foster R.A."/>
            <person name="Tripp H.J."/>
            <person name="Carter B.J."/>
            <person name="Zehr J.P."/>
            <person name="Villareal T.A."/>
        </authorList>
    </citation>
    <scope>NUCLEOTIDE SEQUENCE [LARGE SCALE GENOMIC DNA]</scope>
    <source>
        <strain evidence="6">HH01</strain>
    </source>
</reference>
<dbReference type="InterPro" id="IPR017871">
    <property type="entry name" value="ABC_transporter-like_CS"/>
</dbReference>
<dbReference type="STRING" id="1165094.RINTHH_7630"/>
<dbReference type="EMBL" id="CAIY01000029">
    <property type="protein sequence ID" value="CCH66918.1"/>
    <property type="molecule type" value="Genomic_DNA"/>
</dbReference>
<keyword evidence="2" id="KW-0547">Nucleotide-binding</keyword>
<dbReference type="GO" id="GO:0016887">
    <property type="term" value="F:ATP hydrolysis activity"/>
    <property type="evidence" value="ECO:0007669"/>
    <property type="project" value="InterPro"/>
</dbReference>
<dbReference type="GO" id="GO:0022857">
    <property type="term" value="F:transmembrane transporter activity"/>
    <property type="evidence" value="ECO:0007669"/>
    <property type="project" value="TreeGrafter"/>
</dbReference>
<dbReference type="Pfam" id="PF00005">
    <property type="entry name" value="ABC_tran"/>
    <property type="match status" value="1"/>
</dbReference>
<evidence type="ECO:0000313" key="6">
    <source>
        <dbReference type="Proteomes" id="UP000053051"/>
    </source>
</evidence>
<keyword evidence="6" id="KW-1185">Reference proteome</keyword>
<feature type="domain" description="ABC transporter" evidence="4">
    <location>
        <begin position="3"/>
        <end position="232"/>
    </location>
</feature>
<dbReference type="Proteomes" id="UP000053051">
    <property type="component" value="Unassembled WGS sequence"/>
</dbReference>
<dbReference type="InterPro" id="IPR003439">
    <property type="entry name" value="ABC_transporter-like_ATP-bd"/>
</dbReference>
<evidence type="ECO:0000256" key="1">
    <source>
        <dbReference type="ARBA" id="ARBA00022448"/>
    </source>
</evidence>
<reference evidence="5 6" key="1">
    <citation type="submission" date="2012-05" db="EMBL/GenBank/DDBJ databases">
        <authorList>
            <person name="Hilton J."/>
        </authorList>
    </citation>
    <scope>NUCLEOTIDE SEQUENCE [LARGE SCALE GENOMIC DNA]</scope>
    <source>
        <strain evidence="5 6">HH01</strain>
    </source>
</reference>
<dbReference type="InterPro" id="IPR027417">
    <property type="entry name" value="P-loop_NTPase"/>
</dbReference>
<dbReference type="AlphaFoldDB" id="M1WZL6"/>
<accession>M1WZL6</accession>
<evidence type="ECO:0000259" key="4">
    <source>
        <dbReference type="PROSITE" id="PS50893"/>
    </source>
</evidence>
<dbReference type="PROSITE" id="PS00211">
    <property type="entry name" value="ABC_TRANSPORTER_1"/>
    <property type="match status" value="1"/>
</dbReference>